<dbReference type="GO" id="GO:0005886">
    <property type="term" value="C:plasma membrane"/>
    <property type="evidence" value="ECO:0007669"/>
    <property type="project" value="UniProtKB-SubCell"/>
</dbReference>
<reference evidence="9" key="2">
    <citation type="submission" date="2022-06" db="EMBL/GenBank/DDBJ databases">
        <title>Thermospira aquatica gen. nov., sp. nov.</title>
        <authorList>
            <person name="Ben Ali Gam Z."/>
            <person name="Labat M."/>
        </authorList>
    </citation>
    <scope>NUCLEOTIDE SEQUENCE</scope>
    <source>
        <strain evidence="9">F1F22</strain>
    </source>
</reference>
<dbReference type="KEGG" id="taqu:KDW03_07555"/>
<comment type="subcellular location">
    <subcellularLocation>
        <location evidence="1">Cell membrane</location>
        <topology evidence="1">Multi-pass membrane protein</topology>
    </subcellularLocation>
</comment>
<feature type="transmembrane region" description="Helical" evidence="8">
    <location>
        <begin position="92"/>
        <end position="114"/>
    </location>
</feature>
<accession>A0AAX3BAU5</accession>
<comment type="similarity">
    <text evidence="2">Belongs to the binding-protein-dependent transport system permease family. FecCD subfamily.</text>
</comment>
<dbReference type="Gene3D" id="1.10.3470.10">
    <property type="entry name" value="ABC transporter involved in vitamin B12 uptake, BtuC"/>
    <property type="match status" value="1"/>
</dbReference>
<evidence type="ECO:0000313" key="9">
    <source>
        <dbReference type="EMBL" id="URA09342.1"/>
    </source>
</evidence>
<protein>
    <submittedName>
        <fullName evidence="9">Iron ABC transporter permease</fullName>
    </submittedName>
</protein>
<feature type="transmembrane region" description="Helical" evidence="8">
    <location>
        <begin position="311"/>
        <end position="332"/>
    </location>
</feature>
<dbReference type="GO" id="GO:0022857">
    <property type="term" value="F:transmembrane transporter activity"/>
    <property type="evidence" value="ECO:0007669"/>
    <property type="project" value="InterPro"/>
</dbReference>
<dbReference type="SUPFAM" id="SSF81345">
    <property type="entry name" value="ABC transporter involved in vitamin B12 uptake, BtuC"/>
    <property type="match status" value="1"/>
</dbReference>
<dbReference type="GO" id="GO:0033214">
    <property type="term" value="P:siderophore-iron import into cell"/>
    <property type="evidence" value="ECO:0007669"/>
    <property type="project" value="TreeGrafter"/>
</dbReference>
<dbReference type="PANTHER" id="PTHR30472">
    <property type="entry name" value="FERRIC ENTEROBACTIN TRANSPORT SYSTEM PERMEASE PROTEIN"/>
    <property type="match status" value="1"/>
</dbReference>
<dbReference type="AlphaFoldDB" id="A0AAX3BAU5"/>
<dbReference type="InterPro" id="IPR000522">
    <property type="entry name" value="ABC_transptr_permease_BtuC"/>
</dbReference>
<keyword evidence="10" id="KW-1185">Reference proteome</keyword>
<evidence type="ECO:0000313" key="10">
    <source>
        <dbReference type="Proteomes" id="UP001056539"/>
    </source>
</evidence>
<dbReference type="CDD" id="cd06550">
    <property type="entry name" value="TM_ABC_iron-siderophores_like"/>
    <property type="match status" value="1"/>
</dbReference>
<keyword evidence="5 8" id="KW-0812">Transmembrane</keyword>
<evidence type="ECO:0000256" key="5">
    <source>
        <dbReference type="ARBA" id="ARBA00022692"/>
    </source>
</evidence>
<evidence type="ECO:0000256" key="1">
    <source>
        <dbReference type="ARBA" id="ARBA00004651"/>
    </source>
</evidence>
<feature type="transmembrane region" description="Helical" evidence="8">
    <location>
        <begin position="284"/>
        <end position="304"/>
    </location>
</feature>
<evidence type="ECO:0000256" key="6">
    <source>
        <dbReference type="ARBA" id="ARBA00022989"/>
    </source>
</evidence>
<organism evidence="9 10">
    <name type="scientific">Thermospira aquatica</name>
    <dbReference type="NCBI Taxonomy" id="2828656"/>
    <lineage>
        <taxon>Bacteria</taxon>
        <taxon>Pseudomonadati</taxon>
        <taxon>Spirochaetota</taxon>
        <taxon>Spirochaetia</taxon>
        <taxon>Brevinematales</taxon>
        <taxon>Thermospiraceae</taxon>
        <taxon>Thermospira</taxon>
    </lineage>
</organism>
<feature type="transmembrane region" description="Helical" evidence="8">
    <location>
        <begin position="244"/>
        <end position="272"/>
    </location>
</feature>
<gene>
    <name evidence="9" type="ORF">KDW03_07555</name>
</gene>
<evidence type="ECO:0000256" key="4">
    <source>
        <dbReference type="ARBA" id="ARBA00022475"/>
    </source>
</evidence>
<sequence length="337" mass="36677">MKRIWRRFVFWSAITVVFVVIASLLSLGWGPSHISPFRVIGVFLGKEEALVRDIVLKVRFPRWILGLAVGGALSLAGAILQSMFANPLVEPYTLGLSGGATLGVCVGIIAGKWFGWEGHLFWWSLGGGLFFMGLLYLLSRRRGIGGVSLQLSDMLLFGLMLSFLASGLVMLFLALARAADLHQIIFWTMGSLEQGGQISLALVWGIAIGGLILSWLLGREMDGFLLGEEEAFYLGMPVHLLKKLFFFVAVALTSVSIASAGLIGFVGLLVPHFYKRVVGTVHRFFLPLVFLGGGGFLVFCDFLARVVIAPLELPVGVITGILGGTLFIFMLVKEQRL</sequence>
<feature type="transmembrane region" description="Helical" evidence="8">
    <location>
        <begin position="196"/>
        <end position="217"/>
    </location>
</feature>
<reference evidence="9" key="1">
    <citation type="submission" date="2021-04" db="EMBL/GenBank/DDBJ databases">
        <authorList>
            <person name="Postec A."/>
        </authorList>
    </citation>
    <scope>NUCLEOTIDE SEQUENCE</scope>
    <source>
        <strain evidence="9">F1F22</strain>
    </source>
</reference>
<evidence type="ECO:0000256" key="2">
    <source>
        <dbReference type="ARBA" id="ARBA00007935"/>
    </source>
</evidence>
<name>A0AAX3BAU5_9SPIR</name>
<dbReference type="Proteomes" id="UP001056539">
    <property type="component" value="Chromosome"/>
</dbReference>
<dbReference type="RefSeq" id="WP_271434469.1">
    <property type="nucleotide sequence ID" value="NZ_CP073355.1"/>
</dbReference>
<proteinExistence type="inferred from homology"/>
<keyword evidence="3" id="KW-0813">Transport</keyword>
<feature type="transmembrane region" description="Helical" evidence="8">
    <location>
        <begin position="9"/>
        <end position="29"/>
    </location>
</feature>
<evidence type="ECO:0000256" key="8">
    <source>
        <dbReference type="SAM" id="Phobius"/>
    </source>
</evidence>
<dbReference type="PANTHER" id="PTHR30472:SF25">
    <property type="entry name" value="ABC TRANSPORTER PERMEASE PROTEIN MJ0876-RELATED"/>
    <property type="match status" value="1"/>
</dbReference>
<feature type="transmembrane region" description="Helical" evidence="8">
    <location>
        <begin position="120"/>
        <end position="139"/>
    </location>
</feature>
<keyword evidence="4" id="KW-1003">Cell membrane</keyword>
<evidence type="ECO:0000256" key="3">
    <source>
        <dbReference type="ARBA" id="ARBA00022448"/>
    </source>
</evidence>
<dbReference type="Pfam" id="PF01032">
    <property type="entry name" value="FecCD"/>
    <property type="match status" value="1"/>
</dbReference>
<dbReference type="InterPro" id="IPR037294">
    <property type="entry name" value="ABC_BtuC-like"/>
</dbReference>
<feature type="transmembrane region" description="Helical" evidence="8">
    <location>
        <begin position="60"/>
        <end position="80"/>
    </location>
</feature>
<evidence type="ECO:0000256" key="7">
    <source>
        <dbReference type="ARBA" id="ARBA00023136"/>
    </source>
</evidence>
<keyword evidence="6 8" id="KW-1133">Transmembrane helix</keyword>
<keyword evidence="7 8" id="KW-0472">Membrane</keyword>
<feature type="transmembrane region" description="Helical" evidence="8">
    <location>
        <begin position="151"/>
        <end position="176"/>
    </location>
</feature>
<dbReference type="EMBL" id="CP073355">
    <property type="protein sequence ID" value="URA09342.1"/>
    <property type="molecule type" value="Genomic_DNA"/>
</dbReference>